<dbReference type="OrthoDB" id="9769481at2"/>
<dbReference type="Gene3D" id="3.40.50.1820">
    <property type="entry name" value="alpha/beta hydrolase"/>
    <property type="match status" value="1"/>
</dbReference>
<name>A0A173UV00_9FIRM</name>
<proteinExistence type="predicted"/>
<reference evidence="1 3" key="1">
    <citation type="submission" date="2015-09" db="EMBL/GenBank/DDBJ databases">
        <authorList>
            <consortium name="Pathogen Informatics"/>
        </authorList>
    </citation>
    <scope>NUCLEOTIDE SEQUENCE [LARGE SCALE GENOMIC DNA]</scope>
    <source>
        <strain evidence="1 3">2789STDY5834960</strain>
    </source>
</reference>
<dbReference type="InterPro" id="IPR024499">
    <property type="entry name" value="Mbeg1-like"/>
</dbReference>
<dbReference type="Proteomes" id="UP000478483">
    <property type="component" value="Unassembled WGS sequence"/>
</dbReference>
<dbReference type="InterPro" id="IPR029058">
    <property type="entry name" value="AB_hydrolase_fold"/>
</dbReference>
<reference evidence="2 4" key="2">
    <citation type="journal article" date="2019" name="Nat. Med.">
        <title>A library of human gut bacterial isolates paired with longitudinal multiomics data enables mechanistic microbiome research.</title>
        <authorList>
            <person name="Poyet M."/>
            <person name="Groussin M."/>
            <person name="Gibbons S.M."/>
            <person name="Avila-Pacheco J."/>
            <person name="Jiang X."/>
            <person name="Kearney S.M."/>
            <person name="Perrotta A.R."/>
            <person name="Berdy B."/>
            <person name="Zhao S."/>
            <person name="Lieberman T.D."/>
            <person name="Swanson P.K."/>
            <person name="Smith M."/>
            <person name="Roesemann S."/>
            <person name="Alexander J.E."/>
            <person name="Rich S.A."/>
            <person name="Livny J."/>
            <person name="Vlamakis H."/>
            <person name="Clish C."/>
            <person name="Bullock K."/>
            <person name="Deik A."/>
            <person name="Scott J."/>
            <person name="Pierce K.A."/>
            <person name="Xavier R.J."/>
            <person name="Alm E.J."/>
        </authorList>
    </citation>
    <scope>NUCLEOTIDE SEQUENCE [LARGE SCALE GENOMIC DNA]</scope>
    <source>
        <strain evidence="2 4">BIOML-A1</strain>
    </source>
</reference>
<dbReference type="AlphaFoldDB" id="A0A173UV00"/>
<dbReference type="EMBL" id="WNAJ01000004">
    <property type="protein sequence ID" value="MTR84513.1"/>
    <property type="molecule type" value="Genomic_DNA"/>
</dbReference>
<dbReference type="Pfam" id="PF11187">
    <property type="entry name" value="Mbeg1-like"/>
    <property type="match status" value="1"/>
</dbReference>
<evidence type="ECO:0000313" key="2">
    <source>
        <dbReference type="EMBL" id="MTR84513.1"/>
    </source>
</evidence>
<dbReference type="Proteomes" id="UP000095350">
    <property type="component" value="Unassembled WGS sequence"/>
</dbReference>
<dbReference type="PaxDb" id="166486-ERS852572_02346"/>
<dbReference type="RefSeq" id="WP_006857822.1">
    <property type="nucleotide sequence ID" value="NZ_CABIYH010000017.1"/>
</dbReference>
<gene>
    <name evidence="1" type="ORF">ERS852572_02346</name>
    <name evidence="2" type="ORF">GMD50_05455</name>
</gene>
<evidence type="ECO:0000313" key="1">
    <source>
        <dbReference type="EMBL" id="CUN18892.1"/>
    </source>
</evidence>
<protein>
    <submittedName>
        <fullName evidence="2">DUF2974 domain-containing protein</fullName>
    </submittedName>
    <submittedName>
        <fullName evidence="1">Protein of uncharacterized function (DUF2974)</fullName>
    </submittedName>
</protein>
<sequence length="381" mass="43767">MANIMDYMDWRGDLSFEADEFNEVDNLILAQLAYVDFEGIVTAEENAPAVPLKEASGQFWEKNDKDEILARVSMTKSAPFVMEKMAETKRFSNVKLRCYVNEIRDEEQFQFSAVCVELPDDSLYVAFRGTDNTITGWREDFNMGYLSETPGQLRAVEYLNRAVTDKKQRVRVGGHSKGGNFAVYASVKCDPQIQNQILNVYSNDGPGFRSDMVESTEYQRMLPKLHTILPESSIVGMLLEHQESFEVVKSSNSGIQQHDAMSWEVLGRSFVHVDQVAAQSLLLDETMKSWIYQLDEEERAQIVETAFDMIEKVGIRTVDDFYHSKWKKIQELMKETSKLSPERQKLFSRALKLLWTEGNKAMKETVKQTVKRTVKQSPLKK</sequence>
<dbReference type="STRING" id="166486.ERS852572_02346"/>
<evidence type="ECO:0000313" key="3">
    <source>
        <dbReference type="Proteomes" id="UP000095350"/>
    </source>
</evidence>
<dbReference type="SUPFAM" id="SSF53474">
    <property type="entry name" value="alpha/beta-Hydrolases"/>
    <property type="match status" value="1"/>
</dbReference>
<organism evidence="1 3">
    <name type="scientific">Roseburia intestinalis</name>
    <dbReference type="NCBI Taxonomy" id="166486"/>
    <lineage>
        <taxon>Bacteria</taxon>
        <taxon>Bacillati</taxon>
        <taxon>Bacillota</taxon>
        <taxon>Clostridia</taxon>
        <taxon>Lachnospirales</taxon>
        <taxon>Lachnospiraceae</taxon>
        <taxon>Roseburia</taxon>
    </lineage>
</organism>
<dbReference type="EMBL" id="CYXZ01000017">
    <property type="protein sequence ID" value="CUN18892.1"/>
    <property type="molecule type" value="Genomic_DNA"/>
</dbReference>
<dbReference type="GeneID" id="61433589"/>
<evidence type="ECO:0000313" key="4">
    <source>
        <dbReference type="Proteomes" id="UP000478483"/>
    </source>
</evidence>
<accession>A0A173UV00</accession>